<feature type="transmembrane region" description="Helical" evidence="9">
    <location>
        <begin position="229"/>
        <end position="247"/>
    </location>
</feature>
<feature type="transmembrane region" description="Helical" evidence="9">
    <location>
        <begin position="267"/>
        <end position="287"/>
    </location>
</feature>
<keyword evidence="4 9" id="KW-1133">Transmembrane helix</keyword>
<name>A0ABN8NRP7_9CNID</name>
<feature type="transmembrane region" description="Helical" evidence="9">
    <location>
        <begin position="83"/>
        <end position="102"/>
    </location>
</feature>
<evidence type="ECO:0000259" key="10">
    <source>
        <dbReference type="PROSITE" id="PS50262"/>
    </source>
</evidence>
<protein>
    <recommendedName>
        <fullName evidence="10">G-protein coupled receptors family 1 profile domain-containing protein</fullName>
    </recommendedName>
</protein>
<proteinExistence type="inferred from homology"/>
<evidence type="ECO:0000256" key="3">
    <source>
        <dbReference type="ARBA" id="ARBA00022692"/>
    </source>
</evidence>
<feature type="transmembrane region" description="Helical" evidence="9">
    <location>
        <begin position="123"/>
        <end position="143"/>
    </location>
</feature>
<accession>A0ABN8NRP7</accession>
<feature type="transmembrane region" description="Helical" evidence="9">
    <location>
        <begin position="169"/>
        <end position="191"/>
    </location>
</feature>
<evidence type="ECO:0000256" key="6">
    <source>
        <dbReference type="ARBA" id="ARBA00023170"/>
    </source>
</evidence>
<evidence type="ECO:0000313" key="12">
    <source>
        <dbReference type="Proteomes" id="UP001159405"/>
    </source>
</evidence>
<comment type="subcellular location">
    <subcellularLocation>
        <location evidence="1">Cell membrane</location>
        <topology evidence="1">Multi-pass membrane protein</topology>
    </subcellularLocation>
</comment>
<dbReference type="CDD" id="cd00637">
    <property type="entry name" value="7tm_classA_rhodopsin-like"/>
    <property type="match status" value="1"/>
</dbReference>
<keyword evidence="5 9" id="KW-0472">Membrane</keyword>
<dbReference type="InterPro" id="IPR017452">
    <property type="entry name" value="GPCR_Rhodpsn_7TM"/>
</dbReference>
<feature type="compositionally biased region" description="Low complexity" evidence="8">
    <location>
        <begin position="317"/>
        <end position="330"/>
    </location>
</feature>
<organism evidence="11 12">
    <name type="scientific">Porites lobata</name>
    <dbReference type="NCBI Taxonomy" id="104759"/>
    <lineage>
        <taxon>Eukaryota</taxon>
        <taxon>Metazoa</taxon>
        <taxon>Cnidaria</taxon>
        <taxon>Anthozoa</taxon>
        <taxon>Hexacorallia</taxon>
        <taxon>Scleractinia</taxon>
        <taxon>Fungiina</taxon>
        <taxon>Poritidae</taxon>
        <taxon>Porites</taxon>
    </lineage>
</organism>
<evidence type="ECO:0000313" key="11">
    <source>
        <dbReference type="EMBL" id="CAH3118504.1"/>
    </source>
</evidence>
<feature type="transmembrane region" description="Helical" evidence="9">
    <location>
        <begin position="40"/>
        <end position="63"/>
    </location>
</feature>
<comment type="similarity">
    <text evidence="7">Belongs to the G-protein coupled receptor 1 family.</text>
</comment>
<comment type="caution">
    <text evidence="11">The sequence shown here is derived from an EMBL/GenBank/DDBJ whole genome shotgun (WGS) entry which is preliminary data.</text>
</comment>
<dbReference type="PANTHER" id="PTHR24241">
    <property type="entry name" value="NEUROPEPTIDE RECEPTOR-RELATED G-PROTEIN COUPLED RECEPTOR"/>
    <property type="match status" value="1"/>
</dbReference>
<evidence type="ECO:0000256" key="4">
    <source>
        <dbReference type="ARBA" id="ARBA00022989"/>
    </source>
</evidence>
<evidence type="ECO:0000256" key="8">
    <source>
        <dbReference type="SAM" id="MobiDB-lite"/>
    </source>
</evidence>
<dbReference type="Proteomes" id="UP001159405">
    <property type="component" value="Unassembled WGS sequence"/>
</dbReference>
<dbReference type="PANTHER" id="PTHR24241:SF76">
    <property type="entry name" value="NEUROPEPTIDE SIFAMIDE RECEPTOR"/>
    <property type="match status" value="1"/>
</dbReference>
<keyword evidence="2" id="KW-1003">Cell membrane</keyword>
<feature type="region of interest" description="Disordered" evidence="8">
    <location>
        <begin position="312"/>
        <end position="349"/>
    </location>
</feature>
<dbReference type="SUPFAM" id="SSF81321">
    <property type="entry name" value="Family A G protein-coupled receptor-like"/>
    <property type="match status" value="1"/>
</dbReference>
<dbReference type="PROSITE" id="PS50262">
    <property type="entry name" value="G_PROTEIN_RECEP_F1_2"/>
    <property type="match status" value="1"/>
</dbReference>
<keyword evidence="7" id="KW-0297">G-protein coupled receptor</keyword>
<evidence type="ECO:0000256" key="1">
    <source>
        <dbReference type="ARBA" id="ARBA00004651"/>
    </source>
</evidence>
<evidence type="ECO:0000256" key="7">
    <source>
        <dbReference type="RuleBase" id="RU000688"/>
    </source>
</evidence>
<feature type="domain" description="G-protein coupled receptors family 1 profile" evidence="10">
    <location>
        <begin position="18"/>
        <end position="284"/>
    </location>
</feature>
<dbReference type="InterPro" id="IPR000276">
    <property type="entry name" value="GPCR_Rhodpsn"/>
</dbReference>
<evidence type="ECO:0000256" key="2">
    <source>
        <dbReference type="ARBA" id="ARBA00022475"/>
    </source>
</evidence>
<sequence>LVTTFYLSGLVSLVGLLGNTFVISIIASSRRRGQRSNVQLFLLHLAISDLLVCIVCIPLTLWVNFYYPDEDKSGANGVCKLARFVQFLAPSSSICLLTVISIDRYYSLVRPLQAMKTWLRPKILITTAWIYGGAIFLPTFYFAETAKVSTESQSFWYCGTIPNNTLPGFVYLIFLFIFGFGIQLITIIVLYSRVGKAIWSRERKISRTGTVSRANAETMDKTRKRVTRMLLIVVICFLLCWAPFVIYTGFIERWVAPFPNPADPVRVITYAFGLFNSVCNPFIYFFNSPNFRRDSLRKVCLETITSGGVQDHKHNYSGSSSSSTKNSVVSRTDTKVRSRTSTVKNDPAGKLTKQVNISKVSHDNGQGNLERSENVHFSFDNKTFDTKL</sequence>
<evidence type="ECO:0000256" key="9">
    <source>
        <dbReference type="SAM" id="Phobius"/>
    </source>
</evidence>
<feature type="non-terminal residue" evidence="11">
    <location>
        <position position="1"/>
    </location>
</feature>
<dbReference type="EMBL" id="CALNXK010000032">
    <property type="protein sequence ID" value="CAH3118504.1"/>
    <property type="molecule type" value="Genomic_DNA"/>
</dbReference>
<evidence type="ECO:0000256" key="5">
    <source>
        <dbReference type="ARBA" id="ARBA00023136"/>
    </source>
</evidence>
<gene>
    <name evidence="11" type="ORF">PLOB_00026730</name>
</gene>
<feature type="transmembrane region" description="Helical" evidence="9">
    <location>
        <begin position="6"/>
        <end position="28"/>
    </location>
</feature>
<keyword evidence="6 7" id="KW-0675">Receptor</keyword>
<dbReference type="PROSITE" id="PS00237">
    <property type="entry name" value="G_PROTEIN_RECEP_F1_1"/>
    <property type="match status" value="1"/>
</dbReference>
<keyword evidence="3 7" id="KW-0812">Transmembrane</keyword>
<dbReference type="PRINTS" id="PR00237">
    <property type="entry name" value="GPCRRHODOPSN"/>
</dbReference>
<reference evidence="11 12" key="1">
    <citation type="submission" date="2022-05" db="EMBL/GenBank/DDBJ databases">
        <authorList>
            <consortium name="Genoscope - CEA"/>
            <person name="William W."/>
        </authorList>
    </citation>
    <scope>NUCLEOTIDE SEQUENCE [LARGE SCALE GENOMIC DNA]</scope>
</reference>
<keyword evidence="7" id="KW-0807">Transducer</keyword>
<dbReference type="Pfam" id="PF00001">
    <property type="entry name" value="7tm_1"/>
    <property type="match status" value="1"/>
</dbReference>
<keyword evidence="12" id="KW-1185">Reference proteome</keyword>
<dbReference type="Gene3D" id="1.20.1070.10">
    <property type="entry name" value="Rhodopsin 7-helix transmembrane proteins"/>
    <property type="match status" value="1"/>
</dbReference>